<keyword evidence="1" id="KW-0812">Transmembrane</keyword>
<proteinExistence type="predicted"/>
<dbReference type="NCBIfam" id="NF045828">
    <property type="entry name" value="P97_adhes_Nterm"/>
    <property type="match status" value="1"/>
</dbReference>
<protein>
    <recommendedName>
        <fullName evidence="4">P97/LppS family protein</fullName>
    </recommendedName>
</protein>
<dbReference type="RefSeq" id="WP_243216231.1">
    <property type="nucleotide sequence ID" value="NZ_VBRW01000005.1"/>
</dbReference>
<evidence type="ECO:0000313" key="2">
    <source>
        <dbReference type="EMBL" id="MCI8283419.1"/>
    </source>
</evidence>
<evidence type="ECO:0000256" key="1">
    <source>
        <dbReference type="SAM" id="Phobius"/>
    </source>
</evidence>
<feature type="transmembrane region" description="Helical" evidence="1">
    <location>
        <begin position="21"/>
        <end position="47"/>
    </location>
</feature>
<dbReference type="EMBL" id="VBRW01000005">
    <property type="protein sequence ID" value="MCI8283419.1"/>
    <property type="molecule type" value="Genomic_DNA"/>
</dbReference>
<dbReference type="AlphaFoldDB" id="A0ABD4SWU6"/>
<dbReference type="InterPro" id="IPR054789">
    <property type="entry name" value="P97_adhes_N"/>
</dbReference>
<sequence>MENTNLHYKKKKKKNTNLSRKNLLTIGAAVFFGIAIITIPLVTVANWRIKDPRLQVQNQAKLITNIQLKDEYQNGNLSYFDLKKQLFNADNTKKTGIDYSQFFDFYQKNNTSLPINFATDYGWNRYKLDVFDLKPLDQEQSFEIYYRLVYQLPDDKKAISDLLTQKVIWNYLPDYSLANFANFSSSKLEKLRAYTNKEFSLSTKKELTKLVKLEDFEKQVNWAINNNKAREIINKYFNLEEIIAEILNNKEFSYLDESGIWNPRYQIELVRDQILGQDFLAKTGQKGIYKLTFYAAFSPNFAKKIAADLNKSSKFHFGINIDLNNLFLDKTVAENIKITEFSEDDYYPQINFEKNLEAEINGWDFLNYYNNQIFATQNEREDFLKKLIAKIVRTPLLKKVEFENKLSGVDYAKFLKYLKLDIKLDANSTKLAFKNNQIVAKIFGKIILRNAENQIVAEKNFSQTIEHLNRLGQNDAELVKQIKQTKFEFKPETRKKIANQKGAPKSEILALLNANKFDKLKNILENGDYYGFEFNEDRLKLLVDNSQLPNVEEFAKLSVVPEKMSEGIINLWNKSFKTNQEVSTFLSLLAKRDISFVAKYWYDLLNKFKLIDPKTQWPENLDQNSLFKHLSQIKIQPPEKKAVSLTSDFWLFSLNNDYLISPDYLNNSFYLHSNLKNTLELIKTESAFSTRDFVEHIKELAKSIKPKDFIQEKGKNPITNLSEFLVAFYSLIYSKDQGLLAESLGQNLDYKIQFELEPISLNVAVSQEKTNPNNNLRLKYWYKIGSVDQNGNLIQVIYQTKKETLDLVVNENNKLLSEDVEKLNEIATNFPSADQIIFLKKEDYTQLVDSIKQVIKTENTPVKIDNEIKNLPFSQFFENNYPDYGFYIIKTSKNLESSKPEVTKPVAARPVAAKVAAKPSAAKPEQQEIHQSEEIPGVLTNTISQLGNQIRHNFDLYVYKKDQPQIHSSKPVRVIIIESSESLFALK</sequence>
<evidence type="ECO:0008006" key="4">
    <source>
        <dbReference type="Google" id="ProtNLM"/>
    </source>
</evidence>
<gene>
    <name evidence="2" type="ORF">FEF30_02435</name>
</gene>
<accession>A0ABD4SWU6</accession>
<evidence type="ECO:0000313" key="3">
    <source>
        <dbReference type="Proteomes" id="UP001203104"/>
    </source>
</evidence>
<keyword evidence="1" id="KW-1133">Transmembrane helix</keyword>
<reference evidence="2 3" key="1">
    <citation type="submission" date="2019-05" db="EMBL/GenBank/DDBJ databases">
        <title>Genome sequencing and assembly of Mycoplasma hyopneumoniae strains UFV01 and UFV02.</title>
        <authorList>
            <person name="De Souza L.F."/>
            <person name="Gonzaga N.F."/>
            <person name="Santos M.R."/>
            <person name="Deeney A.S."/>
            <person name="Vidigal P.M.P."/>
            <person name="Moreira M.A.S."/>
            <person name="Fietto J.R.L."/>
            <person name="Bressan G.C."/>
            <person name="Rycroft A.N."/>
            <person name="Silva Junior A."/>
        </authorList>
    </citation>
    <scope>NUCLEOTIDE SEQUENCE [LARGE SCALE GENOMIC DNA]</scope>
    <source>
        <strain evidence="2 3">UFV01</strain>
    </source>
</reference>
<keyword evidence="1" id="KW-0472">Membrane</keyword>
<organism evidence="2 3">
    <name type="scientific">Mesomycoplasma hyopneumoniae</name>
    <name type="common">Mycoplasma hyopneumoniae</name>
    <dbReference type="NCBI Taxonomy" id="2099"/>
    <lineage>
        <taxon>Bacteria</taxon>
        <taxon>Bacillati</taxon>
        <taxon>Mycoplasmatota</taxon>
        <taxon>Mycoplasmoidales</taxon>
        <taxon>Metamycoplasmataceae</taxon>
        <taxon>Mesomycoplasma</taxon>
    </lineage>
</organism>
<comment type="caution">
    <text evidence="2">The sequence shown here is derived from an EMBL/GenBank/DDBJ whole genome shotgun (WGS) entry which is preliminary data.</text>
</comment>
<dbReference type="Proteomes" id="UP001203104">
    <property type="component" value="Unassembled WGS sequence"/>
</dbReference>
<name>A0ABD4SWU6_MESHO</name>